<evidence type="ECO:0000259" key="5">
    <source>
        <dbReference type="Pfam" id="PF23598"/>
    </source>
</evidence>
<proteinExistence type="predicted"/>
<dbReference type="Gene3D" id="3.80.10.10">
    <property type="entry name" value="Ribonuclease Inhibitor"/>
    <property type="match status" value="2"/>
</dbReference>
<reference evidence="7 8" key="1">
    <citation type="submission" date="2020-06" db="EMBL/GenBank/DDBJ databases">
        <title>Transcriptomic and genomic resources for Thalictrum thalictroides and T. hernandezii: Facilitating candidate gene discovery in an emerging model plant lineage.</title>
        <authorList>
            <person name="Arias T."/>
            <person name="Riano-Pachon D.M."/>
            <person name="Di Stilio V.S."/>
        </authorList>
    </citation>
    <scope>NUCLEOTIDE SEQUENCE [LARGE SCALE GENOMIC DNA]</scope>
    <source>
        <strain evidence="8">cv. WT478/WT964</strain>
        <tissue evidence="7">Leaves</tissue>
    </source>
</reference>
<dbReference type="GO" id="GO:0006952">
    <property type="term" value="P:defense response"/>
    <property type="evidence" value="ECO:0007669"/>
    <property type="project" value="UniProtKB-KW"/>
</dbReference>
<dbReference type="PANTHER" id="PTHR36766">
    <property type="entry name" value="PLANT BROAD-SPECTRUM MILDEW RESISTANCE PROTEIN RPW8"/>
    <property type="match status" value="1"/>
</dbReference>
<dbReference type="InterPro" id="IPR056789">
    <property type="entry name" value="LRR_R13L1-DRL21"/>
</dbReference>
<dbReference type="InterPro" id="IPR055414">
    <property type="entry name" value="LRR_R13L4/SHOC2-like"/>
</dbReference>
<dbReference type="FunFam" id="1.10.10.10:FF:000322">
    <property type="entry name" value="Probable disease resistance protein At1g63360"/>
    <property type="match status" value="1"/>
</dbReference>
<dbReference type="GO" id="GO:0043531">
    <property type="term" value="F:ADP binding"/>
    <property type="evidence" value="ECO:0007669"/>
    <property type="project" value="InterPro"/>
</dbReference>
<evidence type="ECO:0000256" key="3">
    <source>
        <dbReference type="ARBA" id="ARBA00022821"/>
    </source>
</evidence>
<dbReference type="SUPFAM" id="SSF52540">
    <property type="entry name" value="P-loop containing nucleoside triphosphate hydrolases"/>
    <property type="match status" value="1"/>
</dbReference>
<feature type="domain" description="R13L1/DRL21-like LRR repeat region" evidence="6">
    <location>
        <begin position="427"/>
        <end position="545"/>
    </location>
</feature>
<dbReference type="InterPro" id="IPR036388">
    <property type="entry name" value="WH-like_DNA-bd_sf"/>
</dbReference>
<sequence length="724" mass="82794">MGTVKAHCLEGLSDQDCWSLFKRRAFANNSLDLSPNVVTIGKKIVKRCQGSPLAVKNFGAHLKFVEDEKEWDTISKTDICDLPEDKYDILPNIRTSYHQLPLNLKLCFAFCSMFPKEYIFQMESLVLLWIAEGFVQSKGSKQLEDAGNEYFLELLSKSFFQYSHVDPLDGRSRYKMHGLVHDLAQSVMHDECFKFEANGANEVCNIFRNVRHVSLIIGELARVDYDALYKSNSLRTLLFMGGYRYRIEHIPNDLFLKLKRLRVLDLSHTSISELPGSVGNVKHLRYLDLSWIRIKRLPQSTTTLVNLQTLKLIKCLELLELPIDMKNLINLRHLHISFSTVLLRILPFSDRRLLELPKYLRNMINLRDMDTSFNNNLLANVLPFVERSSQLHPFSRLISTPPGMGRLTSLQTLSSFVVTKTSGCGVEELKDLVNLRGALRISKLENVINVMKAKEASLMSKPDIHDLTLHWSERNLLSLQNEILDEEVLEESDEYPCLRELTIWDCPKMKQLGPLPLTLTVFEIANCKGLKALPSLPSIQKLVIGQCDKTILSSLVCFSSLSSLTICHFPNLDCFPDGLFQHLTSLKELKIIDCDELTSLPKEDGLQKLISLEHLELCSCLQLKSLHDEEFPSTLKSFRILSCPSLITLPREIQSLTSLQLLEIWKCPRIRSLPGNQLPITIQILSIRGCPALKEIFQKGGRNWHKIAHIPSIRMDSDWLQQEW</sequence>
<dbReference type="InterPro" id="IPR027417">
    <property type="entry name" value="P-loop_NTPase"/>
</dbReference>
<dbReference type="SUPFAM" id="SSF52058">
    <property type="entry name" value="L domain-like"/>
    <property type="match status" value="1"/>
</dbReference>
<dbReference type="Pfam" id="PF23559">
    <property type="entry name" value="WHD_DRP"/>
    <property type="match status" value="1"/>
</dbReference>
<keyword evidence="8" id="KW-1185">Reference proteome</keyword>
<keyword evidence="3" id="KW-0611">Plant defense</keyword>
<evidence type="ECO:0000256" key="1">
    <source>
        <dbReference type="ARBA" id="ARBA00022614"/>
    </source>
</evidence>
<dbReference type="Pfam" id="PF23598">
    <property type="entry name" value="LRR_14"/>
    <property type="match status" value="1"/>
</dbReference>
<dbReference type="OrthoDB" id="2973320at2759"/>
<dbReference type="Gene3D" id="1.10.10.10">
    <property type="entry name" value="Winged helix-like DNA-binding domain superfamily/Winged helix DNA-binding domain"/>
    <property type="match status" value="1"/>
</dbReference>
<dbReference type="AlphaFoldDB" id="A0A7J6WJ15"/>
<dbReference type="PANTHER" id="PTHR36766:SF51">
    <property type="entry name" value="DISEASE RESISTANCE RPP13-LIKE PROTEIN 1"/>
    <property type="match status" value="1"/>
</dbReference>
<organism evidence="7 8">
    <name type="scientific">Thalictrum thalictroides</name>
    <name type="common">Rue-anemone</name>
    <name type="synonym">Anemone thalictroides</name>
    <dbReference type="NCBI Taxonomy" id="46969"/>
    <lineage>
        <taxon>Eukaryota</taxon>
        <taxon>Viridiplantae</taxon>
        <taxon>Streptophyta</taxon>
        <taxon>Embryophyta</taxon>
        <taxon>Tracheophyta</taxon>
        <taxon>Spermatophyta</taxon>
        <taxon>Magnoliopsida</taxon>
        <taxon>Ranunculales</taxon>
        <taxon>Ranunculaceae</taxon>
        <taxon>Thalictroideae</taxon>
        <taxon>Thalictrum</taxon>
    </lineage>
</organism>
<keyword evidence="2" id="KW-0677">Repeat</keyword>
<evidence type="ECO:0000259" key="4">
    <source>
        <dbReference type="Pfam" id="PF23559"/>
    </source>
</evidence>
<dbReference type="Gene3D" id="1.10.8.430">
    <property type="entry name" value="Helical domain of apoptotic protease-activating factors"/>
    <property type="match status" value="1"/>
</dbReference>
<feature type="domain" description="Disease resistance R13L4/SHOC-2-like LRR" evidence="5">
    <location>
        <begin position="248"/>
        <end position="386"/>
    </location>
</feature>
<evidence type="ECO:0000313" key="7">
    <source>
        <dbReference type="EMBL" id="KAF5197376.1"/>
    </source>
</evidence>
<dbReference type="InterPro" id="IPR042197">
    <property type="entry name" value="Apaf_helical"/>
</dbReference>
<accession>A0A7J6WJ15</accession>
<feature type="domain" description="Disease resistance protein winged helix" evidence="4">
    <location>
        <begin position="113"/>
        <end position="184"/>
    </location>
</feature>
<keyword evidence="1" id="KW-0433">Leucine-rich repeat</keyword>
<dbReference type="InterPro" id="IPR058922">
    <property type="entry name" value="WHD_DRP"/>
</dbReference>
<dbReference type="EMBL" id="JABWDY010014774">
    <property type="protein sequence ID" value="KAF5197376.1"/>
    <property type="molecule type" value="Genomic_DNA"/>
</dbReference>
<dbReference type="InterPro" id="IPR032675">
    <property type="entry name" value="LRR_dom_sf"/>
</dbReference>
<protein>
    <submittedName>
        <fullName evidence="7">Disease resistance protein rga2</fullName>
    </submittedName>
</protein>
<dbReference type="Proteomes" id="UP000554482">
    <property type="component" value="Unassembled WGS sequence"/>
</dbReference>
<name>A0A7J6WJ15_THATH</name>
<dbReference type="Pfam" id="PF25019">
    <property type="entry name" value="LRR_R13L1-DRL21"/>
    <property type="match status" value="1"/>
</dbReference>
<evidence type="ECO:0000259" key="6">
    <source>
        <dbReference type="Pfam" id="PF25019"/>
    </source>
</evidence>
<gene>
    <name evidence="7" type="ORF">FRX31_013041</name>
</gene>
<evidence type="ECO:0000256" key="2">
    <source>
        <dbReference type="ARBA" id="ARBA00022737"/>
    </source>
</evidence>
<evidence type="ECO:0000313" key="8">
    <source>
        <dbReference type="Proteomes" id="UP000554482"/>
    </source>
</evidence>
<comment type="caution">
    <text evidence="7">The sequence shown here is derived from an EMBL/GenBank/DDBJ whole genome shotgun (WGS) entry which is preliminary data.</text>
</comment>